<dbReference type="GO" id="GO:0008033">
    <property type="term" value="P:tRNA processing"/>
    <property type="evidence" value="ECO:0007669"/>
    <property type="project" value="UniProtKB-KW"/>
</dbReference>
<accession>A0A328Q6T5</accession>
<dbReference type="InterPro" id="IPR036820">
    <property type="entry name" value="Archease_dom_sf"/>
</dbReference>
<evidence type="ECO:0000259" key="5">
    <source>
        <dbReference type="Pfam" id="PF01951"/>
    </source>
</evidence>
<dbReference type="GO" id="GO:0046872">
    <property type="term" value="F:metal ion binding"/>
    <property type="evidence" value="ECO:0007669"/>
    <property type="project" value="UniProtKB-KW"/>
</dbReference>
<feature type="domain" description="Archease" evidence="5">
    <location>
        <begin position="7"/>
        <end position="144"/>
    </location>
</feature>
<keyword evidence="2" id="KW-0819">tRNA processing</keyword>
<dbReference type="InterPro" id="IPR002804">
    <property type="entry name" value="Archease"/>
</dbReference>
<dbReference type="InterPro" id="IPR023572">
    <property type="entry name" value="Archease_dom"/>
</dbReference>
<dbReference type="PANTHER" id="PTHR12682:SF11">
    <property type="entry name" value="PROTEIN ARCHEASE"/>
    <property type="match status" value="1"/>
</dbReference>
<dbReference type="RefSeq" id="WP_112149438.1">
    <property type="nucleotide sequence ID" value="NZ_CAUHHK010000003.1"/>
</dbReference>
<comment type="caution">
    <text evidence="6">The sequence shown here is derived from an EMBL/GenBank/DDBJ whole genome shotgun (WGS) entry which is preliminary data.</text>
</comment>
<dbReference type="PANTHER" id="PTHR12682">
    <property type="entry name" value="ARCHEASE"/>
    <property type="match status" value="1"/>
</dbReference>
<proteinExistence type="inferred from homology"/>
<name>A0A328Q6T5_9EURY</name>
<evidence type="ECO:0000256" key="3">
    <source>
        <dbReference type="ARBA" id="ARBA00022723"/>
    </source>
</evidence>
<reference evidence="6 7" key="1">
    <citation type="submission" date="2017-05" db="EMBL/GenBank/DDBJ databases">
        <title>Host range expansion of the Methanosphaera genus to humans and monogastric animals involves recent and extensive reduction in genome content.</title>
        <authorList>
            <person name="Hoedt E.C."/>
            <person name="Volmer J.G."/>
            <person name="Parks D.H."/>
            <person name="Rosewarne C.P."/>
            <person name="Denman S.E."/>
            <person name="Mcsweeney C.S."/>
            <person name="O Cuiv P."/>
            <person name="Hugenholtz P."/>
            <person name="Tyson G.W."/>
            <person name="Morrison M."/>
        </authorList>
    </citation>
    <scope>NUCLEOTIDE SEQUENCE [LARGE SCALE GENOMIC DNA]</scope>
    <source>
        <strain evidence="6 7">PA5</strain>
    </source>
</reference>
<keyword evidence="4" id="KW-0106">Calcium</keyword>
<dbReference type="SUPFAM" id="SSF69819">
    <property type="entry name" value="MTH1598-like"/>
    <property type="match status" value="1"/>
</dbReference>
<dbReference type="Proteomes" id="UP000248557">
    <property type="component" value="Unassembled WGS sequence"/>
</dbReference>
<evidence type="ECO:0000256" key="1">
    <source>
        <dbReference type="ARBA" id="ARBA00007963"/>
    </source>
</evidence>
<evidence type="ECO:0000313" key="7">
    <source>
        <dbReference type="Proteomes" id="UP000248557"/>
    </source>
</evidence>
<evidence type="ECO:0000313" key="6">
    <source>
        <dbReference type="EMBL" id="RAP03316.1"/>
    </source>
</evidence>
<protein>
    <recommendedName>
        <fullName evidence="5">Archease domain-containing protein</fullName>
    </recommendedName>
</protein>
<evidence type="ECO:0000256" key="2">
    <source>
        <dbReference type="ARBA" id="ARBA00022694"/>
    </source>
</evidence>
<keyword evidence="3" id="KW-0479">Metal-binding</keyword>
<dbReference type="Gene3D" id="3.55.10.10">
    <property type="entry name" value="Archease domain"/>
    <property type="match status" value="1"/>
</dbReference>
<dbReference type="AlphaFoldDB" id="A0A328Q6T5"/>
<comment type="similarity">
    <text evidence="1">Belongs to the archease family.</text>
</comment>
<organism evidence="6 7">
    <name type="scientific">Methanosphaera stadtmanae</name>
    <dbReference type="NCBI Taxonomy" id="2317"/>
    <lineage>
        <taxon>Archaea</taxon>
        <taxon>Methanobacteriati</taxon>
        <taxon>Methanobacteriota</taxon>
        <taxon>Methanomada group</taxon>
        <taxon>Methanobacteria</taxon>
        <taxon>Methanobacteriales</taxon>
        <taxon>Methanobacteriaceae</taxon>
        <taxon>Methanosphaera</taxon>
    </lineage>
</organism>
<dbReference type="Pfam" id="PF01951">
    <property type="entry name" value="Archease"/>
    <property type="match status" value="1"/>
</dbReference>
<gene>
    <name evidence="6" type="ORF">CA615_03085</name>
</gene>
<dbReference type="EMBL" id="NGJK01000029">
    <property type="protein sequence ID" value="RAP03316.1"/>
    <property type="molecule type" value="Genomic_DNA"/>
</dbReference>
<sequence length="144" mass="16948">MKENRNFKYFETTADIGIEIQTENMTDAYINAALATLNIITDIEKIKPKITKKIHIESEDEYGLLYDWITELLILLDSENFIVSKYNIKISKYENTIVIDGQICGDIYDRNIYNYKTEVKAITYHQMKITNEDNIYNIQFIVDL</sequence>
<evidence type="ECO:0000256" key="4">
    <source>
        <dbReference type="ARBA" id="ARBA00022837"/>
    </source>
</evidence>